<dbReference type="CDD" id="cd04925">
    <property type="entry name" value="ACT_ACR_2"/>
    <property type="match status" value="1"/>
</dbReference>
<dbReference type="Pfam" id="PF10374">
    <property type="entry name" value="EST1"/>
    <property type="match status" value="1"/>
</dbReference>
<reference evidence="4" key="2">
    <citation type="submission" date="2019-07" db="EMBL/GenBank/DDBJ databases">
        <authorList>
            <person name="Yang Y."/>
            <person name="Bocs S."/>
            <person name="Baudouin L."/>
        </authorList>
    </citation>
    <scope>NUCLEOTIDE SEQUENCE</scope>
    <source>
        <tissue evidence="4">Spear leaf of Hainan Tall coconut</tissue>
    </source>
</reference>
<accession>A0A8K0NA61</accession>
<dbReference type="InterPro" id="IPR019458">
    <property type="entry name" value="Est1-like_N"/>
</dbReference>
<name>A0A8K0NA61_COCNU</name>
<feature type="region of interest" description="Disordered" evidence="2">
    <location>
        <begin position="1266"/>
        <end position="1303"/>
    </location>
</feature>
<organism evidence="4 5">
    <name type="scientific">Cocos nucifera</name>
    <name type="common">Coconut palm</name>
    <dbReference type="NCBI Taxonomy" id="13894"/>
    <lineage>
        <taxon>Eukaryota</taxon>
        <taxon>Viridiplantae</taxon>
        <taxon>Streptophyta</taxon>
        <taxon>Embryophyta</taxon>
        <taxon>Tracheophyta</taxon>
        <taxon>Spermatophyta</taxon>
        <taxon>Magnoliopsida</taxon>
        <taxon>Liliopsida</taxon>
        <taxon>Arecaceae</taxon>
        <taxon>Arecoideae</taxon>
        <taxon>Cocoseae</taxon>
        <taxon>Attaleinae</taxon>
        <taxon>Cocos</taxon>
    </lineage>
</organism>
<feature type="domain" description="ACT" evidence="3">
    <location>
        <begin position="196"/>
        <end position="273"/>
    </location>
</feature>
<dbReference type="InterPro" id="IPR002912">
    <property type="entry name" value="ACT_dom"/>
</dbReference>
<dbReference type="InterPro" id="IPR018834">
    <property type="entry name" value="DNA/RNA-bd_Est1-type"/>
</dbReference>
<dbReference type="Pfam" id="PF10373">
    <property type="entry name" value="EST1_DNA_bind"/>
    <property type="match status" value="1"/>
</dbReference>
<dbReference type="GO" id="GO:0042162">
    <property type="term" value="F:telomeric DNA binding"/>
    <property type="evidence" value="ECO:0007669"/>
    <property type="project" value="TreeGrafter"/>
</dbReference>
<protein>
    <submittedName>
        <fullName evidence="4">Putative ACT domain-containing protein ACR2</fullName>
    </submittedName>
</protein>
<dbReference type="FunFam" id="1.25.40.10:FF:000225">
    <property type="entry name" value="Protein SMG7"/>
    <property type="match status" value="1"/>
</dbReference>
<feature type="region of interest" description="Disordered" evidence="2">
    <location>
        <begin position="1397"/>
        <end position="1416"/>
    </location>
</feature>
<comment type="caution">
    <text evidence="4">The sequence shown here is derived from an EMBL/GenBank/DDBJ whole genome shotgun (WGS) entry which is preliminary data.</text>
</comment>
<dbReference type="SUPFAM" id="SSF48452">
    <property type="entry name" value="TPR-like"/>
    <property type="match status" value="1"/>
</dbReference>
<dbReference type="PROSITE" id="PS51671">
    <property type="entry name" value="ACT"/>
    <property type="match status" value="2"/>
</dbReference>
<dbReference type="InterPro" id="IPR045153">
    <property type="entry name" value="Est1/Ebs1-like"/>
</dbReference>
<keyword evidence="5" id="KW-1185">Reference proteome</keyword>
<dbReference type="CDD" id="cd04895">
    <property type="entry name" value="ACT_ACR_1"/>
    <property type="match status" value="1"/>
</dbReference>
<dbReference type="Proteomes" id="UP000797356">
    <property type="component" value="Chromosome 11"/>
</dbReference>
<proteinExistence type="predicted"/>
<dbReference type="GO" id="GO:0000184">
    <property type="term" value="P:nuclear-transcribed mRNA catabolic process, nonsense-mediated decay"/>
    <property type="evidence" value="ECO:0007669"/>
    <property type="project" value="TreeGrafter"/>
</dbReference>
<evidence type="ECO:0000313" key="5">
    <source>
        <dbReference type="Proteomes" id="UP000797356"/>
    </source>
</evidence>
<feature type="domain" description="ACT" evidence="3">
    <location>
        <begin position="389"/>
        <end position="470"/>
    </location>
</feature>
<dbReference type="PANTHER" id="PTHR15696">
    <property type="entry name" value="SMG-7 SUPPRESSOR WITH MORPHOLOGICAL EFFECT ON GENITALIA PROTEIN 7"/>
    <property type="match status" value="1"/>
</dbReference>
<dbReference type="Gene3D" id="3.30.70.260">
    <property type="match status" value="1"/>
</dbReference>
<dbReference type="OrthoDB" id="69928at2759"/>
<reference evidence="4" key="1">
    <citation type="journal article" date="2017" name="Gigascience">
        <title>The genome draft of coconut (Cocos nucifera).</title>
        <authorList>
            <person name="Xiao Y."/>
            <person name="Xu P."/>
            <person name="Fan H."/>
            <person name="Baudouin L."/>
            <person name="Xia W."/>
            <person name="Bocs S."/>
            <person name="Xu J."/>
            <person name="Li Q."/>
            <person name="Guo A."/>
            <person name="Zhou L."/>
            <person name="Li J."/>
            <person name="Wu Y."/>
            <person name="Ma Z."/>
            <person name="Armero A."/>
            <person name="Issali A.E."/>
            <person name="Liu N."/>
            <person name="Peng M."/>
            <person name="Yang Y."/>
        </authorList>
    </citation>
    <scope>NUCLEOTIDE SEQUENCE</scope>
    <source>
        <tissue evidence="4">Spear leaf of Hainan Tall coconut</tissue>
    </source>
</reference>
<feature type="region of interest" description="Disordered" evidence="2">
    <location>
        <begin position="705"/>
        <end position="747"/>
    </location>
</feature>
<feature type="compositionally biased region" description="Polar residues" evidence="2">
    <location>
        <begin position="1267"/>
        <end position="1279"/>
    </location>
</feature>
<dbReference type="SUPFAM" id="SSF55021">
    <property type="entry name" value="ACT-like"/>
    <property type="match status" value="3"/>
</dbReference>
<dbReference type="PANTHER" id="PTHR15696:SF25">
    <property type="entry name" value="OS08G0305300 PROTEIN"/>
    <property type="match status" value="1"/>
</dbReference>
<evidence type="ECO:0000256" key="2">
    <source>
        <dbReference type="SAM" id="MobiDB-lite"/>
    </source>
</evidence>
<gene>
    <name evidence="4" type="ORF">COCNU_11G007920</name>
</gene>
<dbReference type="InterPro" id="IPR045865">
    <property type="entry name" value="ACT-like_dom_sf"/>
</dbReference>
<dbReference type="InterPro" id="IPR011990">
    <property type="entry name" value="TPR-like_helical_dom_sf"/>
</dbReference>
<evidence type="ECO:0000256" key="1">
    <source>
        <dbReference type="ARBA" id="ARBA00022737"/>
    </source>
</evidence>
<feature type="compositionally biased region" description="Basic and acidic residues" evidence="2">
    <location>
        <begin position="717"/>
        <end position="729"/>
    </location>
</feature>
<keyword evidence="1" id="KW-0677">Repeat</keyword>
<evidence type="ECO:0000313" key="4">
    <source>
        <dbReference type="EMBL" id="KAG1363965.1"/>
    </source>
</evidence>
<sequence length="1428" mass="158724">MARADGVHASYFQDRNAFHVKRTDGIAVLCMAGDAAVGLDLFNMGSRKIFPKTWYLLLRDIQISIMEVCCPYFDPEFENLNEKIYGPRVTVDNESCDKCTVVKVDSLNKQGLLLEVVQVLSDMDLFISKSYISSDAEWFMDVFHVKDQRGNKVTDKKVITYIQQAIGARRELQNSGEMKKCFDNTVRTESGSDCTAIEMIGTNRPGLFSEISAVLAEQKCNVVEAHAWSHNACLACVAYVSDESTSASIDDPSRLANIEDHLSTILRPTTIADDNCRGAKTHFLGCDSSMSRMERRLHQLMLANHDFDGPPGQVSTSFSSINMDHVEEGRRTVVSIDRCAEKGYSVVTVECMDRPKLMFDTVCTLTDMQYVIFHASIASHGPFADQGVRLELCAENSVGLLPNVTRILREYGLTVARADIATDGEKIKNVFYIQDISGNKVDMRLVELMKRELQPLAFQNIELENGLRKSAQSKVPSDPNIWLQMRENYEAMILEDPDFSEKHEVEYALWQLHYRRIEEFRTHINAAASAGSNAGKSLARPDRIKRIRSVFKTFLSEATGFYHDLILKISSKYGLPLGYFSEGPENRYIPMKDEKKSAEMKKGLMSCHRCLIYLGDLARYKGLYGEGDSVSRDYAAASSYYMQAASLCPSSGNPHHQLAILASYSGDDLVAVYRYFRSLAVDNAFPTARDNLVIAFEKNRQSYSQLPGAKVPSSRALPRESAGRGRGRADASLPAKDTKTESTPTKEREFSTSEIFRAFSTRFVRLNGILFTRTSLETFGEIFSSVICNLHDLLSSGPEEELSFGPDAAANALVIVRLIAILIFTVHNVNRDSEGQSYAEILQRTVLLQNAFTAAFEFAGYIVKRCTQLHDAPSSYLLPAILVFIEWLACHPDIAAGFDVEEKQANARSLFWNQSVSFMNKLILTGLVSIDGDEDETCFSDMSRYDEGETGNRLALWEDFELRGFLPLVPGQLILDFSRKRALESDGSSKEKRARVQRILAAGRALMNVVQVNHQRIYFDTYLKKFVLSTEPPASENVVHADFSKAPESNVTKQGSQVKCTVDLGVAQSSTVNLGVRQPKALLYGEGGGGGGEEEEEIVFKPMVAEKYPNATSSRSTAPELIQQPVQISSVNDWTMYGSKFSAPLDVQVSTLLNPSSHMHTVAPNVSQLPLQSINLDTSKWLMGQEAFISDRLKNFNITEGGFSAKQKLQEGLNSLQPTAFSPLFSAPANLNALNMLSSQMKSAEVAIPSKLDSIVPSGATSDGLAMNSSAALPTSKKNPVSRPARHYGPPPGFGHVPSKQQEDAISNSVIKDQHLQIDDYSWLDGHQSSSIKSMEVDNAVNHMMSTFPNVSAANSDAFAIATSFPFPGKQISSMQTPVLNEKKWQDFQLFEHSKSFSDEQFQQENPRNSQMPHQHQAQSLWSGRYFV</sequence>
<feature type="compositionally biased region" description="Polar residues" evidence="2">
    <location>
        <begin position="1399"/>
        <end position="1416"/>
    </location>
</feature>
<evidence type="ECO:0000259" key="3">
    <source>
        <dbReference type="PROSITE" id="PS51671"/>
    </source>
</evidence>
<feature type="compositionally biased region" description="Basic and acidic residues" evidence="2">
    <location>
        <begin position="736"/>
        <end position="747"/>
    </location>
</feature>
<dbReference type="GO" id="GO:0070034">
    <property type="term" value="F:telomerase RNA binding"/>
    <property type="evidence" value="ECO:0007669"/>
    <property type="project" value="TreeGrafter"/>
</dbReference>
<dbReference type="Gene3D" id="1.25.40.10">
    <property type="entry name" value="Tetratricopeptide repeat domain"/>
    <property type="match status" value="1"/>
</dbReference>
<dbReference type="GO" id="GO:0005697">
    <property type="term" value="C:telomerase holoenzyme complex"/>
    <property type="evidence" value="ECO:0007669"/>
    <property type="project" value="TreeGrafter"/>
</dbReference>
<dbReference type="EMBL" id="CM017882">
    <property type="protein sequence ID" value="KAG1363965.1"/>
    <property type="molecule type" value="Genomic_DNA"/>
</dbReference>